<feature type="region of interest" description="Disordered" evidence="1">
    <location>
        <begin position="1"/>
        <end position="20"/>
    </location>
</feature>
<evidence type="ECO:0000313" key="2">
    <source>
        <dbReference type="EMBL" id="GLS19189.1"/>
    </source>
</evidence>
<evidence type="ECO:0000313" key="3">
    <source>
        <dbReference type="Proteomes" id="UP001156882"/>
    </source>
</evidence>
<sequence length="59" mass="6285">MGIKPFDGASWHGKFSEQEGHEHANTGAFIDQWAAKGKLFSSSLLTAKSVYVRAGTSSG</sequence>
<accession>A0ABQ6CHD4</accession>
<protein>
    <submittedName>
        <fullName evidence="2">Uncharacterized protein</fullName>
    </submittedName>
</protein>
<dbReference type="Proteomes" id="UP001156882">
    <property type="component" value="Unassembled WGS sequence"/>
</dbReference>
<dbReference type="EMBL" id="BSPC01000021">
    <property type="protein sequence ID" value="GLS19189.1"/>
    <property type="molecule type" value="Genomic_DNA"/>
</dbReference>
<keyword evidence="3" id="KW-1185">Reference proteome</keyword>
<reference evidence="3" key="1">
    <citation type="journal article" date="2019" name="Int. J. Syst. Evol. Microbiol.">
        <title>The Global Catalogue of Microorganisms (GCM) 10K type strain sequencing project: providing services to taxonomists for standard genome sequencing and annotation.</title>
        <authorList>
            <consortium name="The Broad Institute Genomics Platform"/>
            <consortium name="The Broad Institute Genome Sequencing Center for Infectious Disease"/>
            <person name="Wu L."/>
            <person name="Ma J."/>
        </authorList>
    </citation>
    <scope>NUCLEOTIDE SEQUENCE [LARGE SCALE GENOMIC DNA]</scope>
    <source>
        <strain evidence="3">NBRC 101365</strain>
    </source>
</reference>
<proteinExistence type="predicted"/>
<name>A0ABQ6CHD4_9HYPH</name>
<comment type="caution">
    <text evidence="2">The sequence shown here is derived from an EMBL/GenBank/DDBJ whole genome shotgun (WGS) entry which is preliminary data.</text>
</comment>
<evidence type="ECO:0000256" key="1">
    <source>
        <dbReference type="SAM" id="MobiDB-lite"/>
    </source>
</evidence>
<gene>
    <name evidence="2" type="ORF">GCM10007874_22060</name>
</gene>
<organism evidence="2 3">
    <name type="scientific">Labrys miyagiensis</name>
    <dbReference type="NCBI Taxonomy" id="346912"/>
    <lineage>
        <taxon>Bacteria</taxon>
        <taxon>Pseudomonadati</taxon>
        <taxon>Pseudomonadota</taxon>
        <taxon>Alphaproteobacteria</taxon>
        <taxon>Hyphomicrobiales</taxon>
        <taxon>Xanthobacteraceae</taxon>
        <taxon>Labrys</taxon>
    </lineage>
</organism>